<protein>
    <submittedName>
        <fullName evidence="1">Uncharacterized protein</fullName>
    </submittedName>
</protein>
<evidence type="ECO:0000313" key="1">
    <source>
        <dbReference type="EMBL" id="HDM36162.1"/>
    </source>
</evidence>
<accession>A0A7C1B9Z9</accession>
<dbReference type="AlphaFoldDB" id="A0A7C1B9Z9"/>
<dbReference type="EMBL" id="DQZR01000117">
    <property type="protein sequence ID" value="HDM36162.1"/>
    <property type="molecule type" value="Genomic_DNA"/>
</dbReference>
<gene>
    <name evidence="1" type="ORF">ENG09_02755</name>
</gene>
<comment type="caution">
    <text evidence="1">The sequence shown here is derived from an EMBL/GenBank/DDBJ whole genome shotgun (WGS) entry which is preliminary data.</text>
</comment>
<reference evidence="1" key="1">
    <citation type="journal article" date="2020" name="mSystems">
        <title>Genome- and Community-Level Interaction Insights into Carbon Utilization and Element Cycling Functions of Hydrothermarchaeota in Hydrothermal Sediment.</title>
        <authorList>
            <person name="Zhou Z."/>
            <person name="Liu Y."/>
            <person name="Xu W."/>
            <person name="Pan J."/>
            <person name="Luo Z.H."/>
            <person name="Li M."/>
        </authorList>
    </citation>
    <scope>NUCLEOTIDE SEQUENCE [LARGE SCALE GENOMIC DNA]</scope>
    <source>
        <strain evidence="1">HyVt-185</strain>
    </source>
</reference>
<name>A0A7C1B9Z9_9EURY</name>
<organism evidence="1">
    <name type="scientific">Candidatus Syntropharchaeum butanivorans</name>
    <dbReference type="NCBI Taxonomy" id="1839936"/>
    <lineage>
        <taxon>Archaea</taxon>
        <taxon>Methanobacteriati</taxon>
        <taxon>Methanobacteriota</taxon>
        <taxon>Stenosarchaea group</taxon>
        <taxon>Methanomicrobia</taxon>
        <taxon>Methanosarcinales</taxon>
        <taxon>ANME-2 cluster</taxon>
        <taxon>Candidatus Syntropharchaeum</taxon>
    </lineage>
</organism>
<dbReference type="Proteomes" id="UP000885863">
    <property type="component" value="Unassembled WGS sequence"/>
</dbReference>
<sequence length="95" mass="10689">MMEKMNMPLIADEKGPKWVLLGKILSIVSSQRLKQGISPKRASELQKREELKRSAKLVKIPEAKDIYRFLSIIADSLKKFVCLHVLLAGMLVSPG</sequence>
<proteinExistence type="predicted"/>